<proteinExistence type="predicted"/>
<sequence length="190" mass="20994">MIFQVIPHPNTRFHRIQPHPLALEISYHRLQQTHGSPVPSIPQLPLLSSVISAASLFRNYINSIVIRNATTNPSSAQSTAAGGHSSTTRTSHGTTARNTPIWSKSLQHTSVPLRGANIALNLATGPPGRTIVIGTSLAMRGRANFESSPIHCTLSLNYRNRYWKSSIIQRVPTLYTYLRMGRRRQTIPVA</sequence>
<dbReference type="AlphaFoldDB" id="A0A2I2EZT2"/>
<name>A0A2I2EZT2_ASPCN</name>
<reference evidence="2 3" key="1">
    <citation type="submission" date="2017-12" db="EMBL/GenBank/DDBJ databases">
        <authorList>
            <consortium name="DOE Joint Genome Institute"/>
            <person name="Haridas S."/>
            <person name="Kjaerbolling I."/>
            <person name="Vesth T.C."/>
            <person name="Frisvad J.C."/>
            <person name="Nybo J.L."/>
            <person name="Theobald S."/>
            <person name="Kuo A."/>
            <person name="Bowyer P."/>
            <person name="Matsuda Y."/>
            <person name="Mondo S."/>
            <person name="Lyhne E.K."/>
            <person name="Kogle M.E."/>
            <person name="Clum A."/>
            <person name="Lipzen A."/>
            <person name="Salamov A."/>
            <person name="Ngan C.Y."/>
            <person name="Daum C."/>
            <person name="Chiniquy J."/>
            <person name="Barry K."/>
            <person name="LaButti K."/>
            <person name="Simmons B.A."/>
            <person name="Magnuson J.K."/>
            <person name="Mortensen U.H."/>
            <person name="Larsen T.O."/>
            <person name="Grigoriev I.V."/>
            <person name="Baker S.E."/>
            <person name="Andersen M.R."/>
            <person name="Nordberg H.P."/>
            <person name="Cantor M.N."/>
            <person name="Hua S.X."/>
        </authorList>
    </citation>
    <scope>NUCLEOTIDE SEQUENCE [LARGE SCALE GENOMIC DNA]</scope>
    <source>
        <strain evidence="2 3">CBS 102.13</strain>
    </source>
</reference>
<evidence type="ECO:0000313" key="2">
    <source>
        <dbReference type="EMBL" id="PLB33887.1"/>
    </source>
</evidence>
<feature type="region of interest" description="Disordered" evidence="1">
    <location>
        <begin position="72"/>
        <end position="99"/>
    </location>
</feature>
<organism evidence="2 3">
    <name type="scientific">Aspergillus candidus</name>
    <dbReference type="NCBI Taxonomy" id="41067"/>
    <lineage>
        <taxon>Eukaryota</taxon>
        <taxon>Fungi</taxon>
        <taxon>Dikarya</taxon>
        <taxon>Ascomycota</taxon>
        <taxon>Pezizomycotina</taxon>
        <taxon>Eurotiomycetes</taxon>
        <taxon>Eurotiomycetidae</taxon>
        <taxon>Eurotiales</taxon>
        <taxon>Aspergillaceae</taxon>
        <taxon>Aspergillus</taxon>
        <taxon>Aspergillus subgen. Circumdati</taxon>
    </lineage>
</organism>
<evidence type="ECO:0000256" key="1">
    <source>
        <dbReference type="SAM" id="MobiDB-lite"/>
    </source>
</evidence>
<evidence type="ECO:0000313" key="3">
    <source>
        <dbReference type="Proteomes" id="UP000234585"/>
    </source>
</evidence>
<dbReference type="RefSeq" id="XP_024667899.1">
    <property type="nucleotide sequence ID" value="XM_024820072.1"/>
</dbReference>
<keyword evidence="3" id="KW-1185">Reference proteome</keyword>
<accession>A0A2I2EZT2</accession>
<dbReference type="EMBL" id="KZ559192">
    <property type="protein sequence ID" value="PLB33887.1"/>
    <property type="molecule type" value="Genomic_DNA"/>
</dbReference>
<dbReference type="Proteomes" id="UP000234585">
    <property type="component" value="Unassembled WGS sequence"/>
</dbReference>
<feature type="compositionally biased region" description="Low complexity" evidence="1">
    <location>
        <begin position="74"/>
        <end position="97"/>
    </location>
</feature>
<protein>
    <submittedName>
        <fullName evidence="2">Uncharacterized protein</fullName>
    </submittedName>
</protein>
<dbReference type="GeneID" id="36527232"/>
<dbReference type="OrthoDB" id="2687452at2759"/>
<gene>
    <name evidence="2" type="ORF">BDW47DRAFT_86111</name>
</gene>